<keyword evidence="2" id="KW-0328">Glycosyltransferase</keyword>
<dbReference type="PANTHER" id="PTHR10788">
    <property type="entry name" value="TREHALOSE-6-PHOSPHATE SYNTHASE"/>
    <property type="match status" value="1"/>
</dbReference>
<dbReference type="Pfam" id="PF02358">
    <property type="entry name" value="Trehalose_PPase"/>
    <property type="match status" value="1"/>
</dbReference>
<dbReference type="Pfam" id="PF00982">
    <property type="entry name" value="Glyco_transf_20"/>
    <property type="match status" value="1"/>
</dbReference>
<dbReference type="GO" id="GO:0004805">
    <property type="term" value="F:trehalose-phosphatase activity"/>
    <property type="evidence" value="ECO:0007669"/>
    <property type="project" value="UniProtKB-EC"/>
</dbReference>
<dbReference type="CDD" id="cd03788">
    <property type="entry name" value="GT20_TPS"/>
    <property type="match status" value="1"/>
</dbReference>
<sequence>MRILIVSNRLPITVVEKEGGLKFRESVGGLVSGLSAYMDSLKNSSFTMSECIWIGWPGITIDDNNGMKEELKSRALSEFHSYPVFLSKKSMEKFYHGFCNKTIWPLFHYFPTYAVYDEDYWEYYKHVNEVFCDAIMEIIRPDDVVWVHDYHLMLLPKLIRDRMPNNPVGFFLHIPFPSFEIFRLLPKRWKVEILEGILGADLVGFHTHEYTQYFLRCVLRILGHEHTMGKIIQRDHIVKADTFPMGIQFTKFNNAASSLEVQNKKDVLKNTLADYKIILSIDRLDYTKGLINRLQCYELFLEMNKQWHRKVILILVIVPSRVGVEHYQQMKKEIDELVGRINGRFGDIEWTPILYLYRFLPFSSLVTLYTVSDVALITPLRDGMNLIAKEYLAARTDGTGVLILSEMAGASKELGEAIIINPNNKEEVADALCVALEMPHEEQVKRNKVMQDRLSRYDVVGWADDFVNNLLQSREEQIRSEGRLLRTNIMEQMIKDFKKARRGIIFLDYDGTLAPFAPSPRMAKPDEEILKILRCLSEISKIEVVLISGRDKDTLQEWFGMLNINLVAEHGIWIREIDEDWKMIKPLRNGWKAQILPILKMYVDRVPGASIEEKDFSIAWHYRKADSEQGSLRAKELIDALVNFTANIDVQVLQGSKVVEIRNAGVNKGNAGLYWISKNNCDFVLGIGDDLTDEDLFRALPEAAYSIKVGMSQSCARFNVHSYMDVLGLLEQLARTSLIKPNPQQR</sequence>
<dbReference type="InterPro" id="IPR006379">
    <property type="entry name" value="HAD-SF_hydro_IIB"/>
</dbReference>
<dbReference type="InterPro" id="IPR023214">
    <property type="entry name" value="HAD_sf"/>
</dbReference>
<dbReference type="InterPro" id="IPR001830">
    <property type="entry name" value="Glyco_trans_20"/>
</dbReference>
<dbReference type="CDD" id="cd01627">
    <property type="entry name" value="HAD_TPP"/>
    <property type="match status" value="1"/>
</dbReference>
<name>A0A062V5K9_9EURY</name>
<evidence type="ECO:0000313" key="2">
    <source>
        <dbReference type="EMBL" id="KCZ71868.1"/>
    </source>
</evidence>
<evidence type="ECO:0000313" key="3">
    <source>
        <dbReference type="Proteomes" id="UP000027153"/>
    </source>
</evidence>
<dbReference type="SUPFAM" id="SSF56784">
    <property type="entry name" value="HAD-like"/>
    <property type="match status" value="1"/>
</dbReference>
<dbReference type="Gene3D" id="3.40.50.1000">
    <property type="entry name" value="HAD superfamily/HAD-like"/>
    <property type="match status" value="1"/>
</dbReference>
<dbReference type="InterPro" id="IPR003337">
    <property type="entry name" value="Trehalose_PPase"/>
</dbReference>
<dbReference type="GO" id="GO:0005829">
    <property type="term" value="C:cytosol"/>
    <property type="evidence" value="ECO:0007669"/>
    <property type="project" value="TreeGrafter"/>
</dbReference>
<dbReference type="NCBIfam" id="TIGR01484">
    <property type="entry name" value="HAD-SF-IIB"/>
    <property type="match status" value="1"/>
</dbReference>
<dbReference type="NCBIfam" id="NF011071">
    <property type="entry name" value="PRK14501.1"/>
    <property type="match status" value="1"/>
</dbReference>
<accession>A0A062V5K9</accession>
<comment type="similarity">
    <text evidence="1">In the C-terminal section; belongs to the trehalose phosphatase family.</text>
</comment>
<dbReference type="Gene3D" id="3.40.50.2000">
    <property type="entry name" value="Glycogen Phosphorylase B"/>
    <property type="match status" value="2"/>
</dbReference>
<dbReference type="NCBIfam" id="TIGR00685">
    <property type="entry name" value="T6PP"/>
    <property type="match status" value="1"/>
</dbReference>
<dbReference type="Proteomes" id="UP000027153">
    <property type="component" value="Unassembled WGS sequence"/>
</dbReference>
<keyword evidence="2" id="KW-0808">Transferase</keyword>
<evidence type="ECO:0000256" key="1">
    <source>
        <dbReference type="ARBA" id="ARBA00006330"/>
    </source>
</evidence>
<dbReference type="Gene3D" id="3.30.70.1020">
    <property type="entry name" value="Trehalose-6-phosphate phosphatase related protein, domain 2"/>
    <property type="match status" value="1"/>
</dbReference>
<dbReference type="RefSeq" id="WP_048090881.1">
    <property type="nucleotide sequence ID" value="NZ_JMIY01000004.1"/>
</dbReference>
<dbReference type="InterPro" id="IPR036412">
    <property type="entry name" value="HAD-like_sf"/>
</dbReference>
<gene>
    <name evidence="2" type="ORF">ANME2D_01923</name>
</gene>
<dbReference type="AlphaFoldDB" id="A0A062V5K9"/>
<dbReference type="EC" id="3.1.3.12" evidence="2"/>
<reference evidence="2 3" key="1">
    <citation type="journal article" date="2013" name="Nature">
        <title>Anaerobic oxidation of methane coupled to nitrate reduction in a novel archaeal lineage.</title>
        <authorList>
            <person name="Haroon M.F."/>
            <person name="Hu S."/>
            <person name="Shi Y."/>
            <person name="Imelfort M."/>
            <person name="Keller J."/>
            <person name="Hugenholtz P."/>
            <person name="Yuan Z."/>
            <person name="Tyson G.W."/>
        </authorList>
    </citation>
    <scope>NUCLEOTIDE SEQUENCE [LARGE SCALE GENOMIC DNA]</scope>
    <source>
        <strain evidence="2 3">ANME-2d</strain>
    </source>
</reference>
<dbReference type="GO" id="GO:0005992">
    <property type="term" value="P:trehalose biosynthetic process"/>
    <property type="evidence" value="ECO:0007669"/>
    <property type="project" value="InterPro"/>
</dbReference>
<dbReference type="EMBL" id="JMIY01000004">
    <property type="protein sequence ID" value="KCZ71868.1"/>
    <property type="molecule type" value="Genomic_DNA"/>
</dbReference>
<dbReference type="SUPFAM" id="SSF53756">
    <property type="entry name" value="UDP-Glycosyltransferase/glycogen phosphorylase"/>
    <property type="match status" value="1"/>
</dbReference>
<keyword evidence="2" id="KW-0378">Hydrolase</keyword>
<protein>
    <submittedName>
        <fullName evidence="2">Trehalose-phosphatase</fullName>
        <ecNumber evidence="2">2.4.1.15</ecNumber>
        <ecNumber evidence="2">3.1.3.12</ecNumber>
    </submittedName>
</protein>
<dbReference type="EC" id="2.4.1.15" evidence="2"/>
<dbReference type="PANTHER" id="PTHR10788:SF106">
    <property type="entry name" value="BCDNA.GH08860"/>
    <property type="match status" value="1"/>
</dbReference>
<dbReference type="PATRIC" id="fig|1392998.3.peg.1925"/>
<proteinExistence type="inferred from homology"/>
<comment type="caution">
    <text evidence="2">The sequence shown here is derived from an EMBL/GenBank/DDBJ whole genome shotgun (WGS) entry which is preliminary data.</text>
</comment>
<organism evidence="2 3">
    <name type="scientific">Candidatus Methanoperedens nitratireducens</name>
    <dbReference type="NCBI Taxonomy" id="1392998"/>
    <lineage>
        <taxon>Archaea</taxon>
        <taxon>Methanobacteriati</taxon>
        <taxon>Methanobacteriota</taxon>
        <taxon>Stenosarchaea group</taxon>
        <taxon>Methanomicrobia</taxon>
        <taxon>Methanosarcinales</taxon>
        <taxon>ANME-2 cluster</taxon>
        <taxon>Candidatus Methanoperedentaceae</taxon>
        <taxon>Candidatus Methanoperedens</taxon>
    </lineage>
</organism>
<keyword evidence="3" id="KW-1185">Reference proteome</keyword>
<dbReference type="OrthoDB" id="79955at2157"/>
<dbReference type="GO" id="GO:0003825">
    <property type="term" value="F:alpha,alpha-trehalose-phosphate synthase (UDP-forming) activity"/>
    <property type="evidence" value="ECO:0007669"/>
    <property type="project" value="UniProtKB-EC"/>
</dbReference>